<dbReference type="Gene3D" id="3.30.70.100">
    <property type="match status" value="1"/>
</dbReference>
<sequence length="118" mass="13232">MAHYVDGFVFPVPRARLSEYRGLAQAAADIWKEHGALDYREYVGDDLEREGTRSFIELVDATEDEVLVFGWVAFESREARDLANEKVAADPRMTALVESSCSGFEAKRMLYGGFGALF</sequence>
<gene>
    <name evidence="1" type="ORF">V3330_16845</name>
</gene>
<dbReference type="Pfam" id="PF07237">
    <property type="entry name" value="DUF1428"/>
    <property type="match status" value="1"/>
</dbReference>
<dbReference type="PIRSF" id="PIRSF007028">
    <property type="entry name" value="UCP007028"/>
    <property type="match status" value="1"/>
</dbReference>
<dbReference type="EMBL" id="JAZHOG010000013">
    <property type="protein sequence ID" value="MEJ8569296.1"/>
    <property type="molecule type" value="Genomic_DNA"/>
</dbReference>
<reference evidence="1 2" key="1">
    <citation type="submission" date="2024-02" db="EMBL/GenBank/DDBJ databases">
        <title>A novel Wenzhouxiangellaceae bacterium, isolated from coastal sediments.</title>
        <authorList>
            <person name="Du Z.-J."/>
            <person name="Ye Y.-Q."/>
            <person name="Zhang X.-Y."/>
        </authorList>
    </citation>
    <scope>NUCLEOTIDE SEQUENCE [LARGE SCALE GENOMIC DNA]</scope>
    <source>
        <strain evidence="1 2">CH-27</strain>
    </source>
</reference>
<dbReference type="SUPFAM" id="SSF54909">
    <property type="entry name" value="Dimeric alpha+beta barrel"/>
    <property type="match status" value="1"/>
</dbReference>
<name>A0AAW9RHN9_9GAMM</name>
<accession>A0AAW9RHN9</accession>
<evidence type="ECO:0000313" key="1">
    <source>
        <dbReference type="EMBL" id="MEJ8569296.1"/>
    </source>
</evidence>
<dbReference type="InterPro" id="IPR011008">
    <property type="entry name" value="Dimeric_a/b-barrel"/>
</dbReference>
<dbReference type="InterPro" id="IPR009874">
    <property type="entry name" value="DUF1428"/>
</dbReference>
<comment type="caution">
    <text evidence="1">The sequence shown here is derived from an EMBL/GenBank/DDBJ whole genome shotgun (WGS) entry which is preliminary data.</text>
</comment>
<keyword evidence="2" id="KW-1185">Reference proteome</keyword>
<dbReference type="Proteomes" id="UP001359886">
    <property type="component" value="Unassembled WGS sequence"/>
</dbReference>
<evidence type="ECO:0000313" key="2">
    <source>
        <dbReference type="Proteomes" id="UP001359886"/>
    </source>
</evidence>
<proteinExistence type="predicted"/>
<protein>
    <submittedName>
        <fullName evidence="1">DUF1428 domain-containing protein</fullName>
    </submittedName>
</protein>
<dbReference type="RefSeq" id="WP_354696621.1">
    <property type="nucleotide sequence ID" value="NZ_JAZHOG010000013.1"/>
</dbReference>
<dbReference type="AlphaFoldDB" id="A0AAW9RHN9"/>
<organism evidence="1 2">
    <name type="scientific">Elongatibacter sediminis</name>
    <dbReference type="NCBI Taxonomy" id="3119006"/>
    <lineage>
        <taxon>Bacteria</taxon>
        <taxon>Pseudomonadati</taxon>
        <taxon>Pseudomonadota</taxon>
        <taxon>Gammaproteobacteria</taxon>
        <taxon>Chromatiales</taxon>
        <taxon>Wenzhouxiangellaceae</taxon>
        <taxon>Elongatibacter</taxon>
    </lineage>
</organism>